<dbReference type="EMBL" id="ACEP01000087">
    <property type="protein sequence ID" value="EEG36248.1"/>
    <property type="molecule type" value="Genomic_DNA"/>
</dbReference>
<comment type="caution">
    <text evidence="1">The sequence shown here is derived from an EMBL/GenBank/DDBJ whole genome shotgun (WGS) entry which is preliminary data.</text>
</comment>
<accession>C0EWV7</accession>
<sequence>MFFVEKFPVFLYNNGNLTDINTEDITMANVKELLKAEENGSLSFGDYSLTQKTKLDDFSFEGDTYKVKTFQEITRLEKNGGVVYESVPGSAVHGYKETERQIVFETEAADDLQITLEVEPEKEYKVYVNDTNIGKLKSSLSGKISFSIELDAGETAKVQIVK</sequence>
<organism evidence="1 2">
    <name type="scientific">Anaerobutyricum hallii DSM 3353</name>
    <dbReference type="NCBI Taxonomy" id="411469"/>
    <lineage>
        <taxon>Bacteria</taxon>
        <taxon>Bacillati</taxon>
        <taxon>Bacillota</taxon>
        <taxon>Clostridia</taxon>
        <taxon>Lachnospirales</taxon>
        <taxon>Lachnospiraceae</taxon>
        <taxon>Anaerobutyricum</taxon>
    </lineage>
</organism>
<dbReference type="eggNOG" id="ENOG5031JM9">
    <property type="taxonomic scope" value="Bacteria"/>
</dbReference>
<gene>
    <name evidence="1" type="ORF">EUBHAL_01887</name>
</gene>
<reference evidence="1 2" key="1">
    <citation type="submission" date="2009-01" db="EMBL/GenBank/DDBJ databases">
        <authorList>
            <person name="Fulton L."/>
            <person name="Clifton S."/>
            <person name="Fulton B."/>
            <person name="Xu J."/>
            <person name="Minx P."/>
            <person name="Pepin K.H."/>
            <person name="Johnson M."/>
            <person name="Bhonagiri V."/>
            <person name="Nash W.E."/>
            <person name="Mardis E.R."/>
            <person name="Wilson R.K."/>
        </authorList>
    </citation>
    <scope>NUCLEOTIDE SEQUENCE [LARGE SCALE GENOMIC DNA]</scope>
    <source>
        <strain evidence="1 2">DSM 3353</strain>
    </source>
</reference>
<evidence type="ECO:0000313" key="2">
    <source>
        <dbReference type="Proteomes" id="UP000003174"/>
    </source>
</evidence>
<dbReference type="AlphaFoldDB" id="C0EWV7"/>
<name>C0EWV7_9FIRM</name>
<protein>
    <recommendedName>
        <fullName evidence="3">Endosialidase</fullName>
    </recommendedName>
</protein>
<reference evidence="1 2" key="2">
    <citation type="submission" date="2009-02" db="EMBL/GenBank/DDBJ databases">
        <title>Draft genome sequence of Eubacterium hallii (DSM 3353).</title>
        <authorList>
            <person name="Sudarsanam P."/>
            <person name="Ley R."/>
            <person name="Guruge J."/>
            <person name="Turnbaugh P.J."/>
            <person name="Mahowald M."/>
            <person name="Liep D."/>
            <person name="Gordon J."/>
        </authorList>
    </citation>
    <scope>NUCLEOTIDE SEQUENCE [LARGE SCALE GENOMIC DNA]</scope>
    <source>
        <strain evidence="1 2">DSM 3353</strain>
    </source>
</reference>
<evidence type="ECO:0008006" key="3">
    <source>
        <dbReference type="Google" id="ProtNLM"/>
    </source>
</evidence>
<dbReference type="Proteomes" id="UP000003174">
    <property type="component" value="Unassembled WGS sequence"/>
</dbReference>
<evidence type="ECO:0000313" key="1">
    <source>
        <dbReference type="EMBL" id="EEG36248.1"/>
    </source>
</evidence>
<proteinExistence type="predicted"/>